<gene>
    <name evidence="3" type="ORF">DD924_15200</name>
</gene>
<name>A0A317Z677_STAPS</name>
<dbReference type="InterPro" id="IPR025273">
    <property type="entry name" value="DUF4064"/>
</dbReference>
<feature type="non-terminal residue" evidence="3">
    <location>
        <position position="1"/>
    </location>
</feature>
<feature type="domain" description="DUF4064" evidence="2">
    <location>
        <begin position="6"/>
        <end position="74"/>
    </location>
</feature>
<protein>
    <recommendedName>
        <fullName evidence="2">DUF4064 domain-containing protein</fullName>
    </recommendedName>
</protein>
<dbReference type="AlphaFoldDB" id="A0A317Z677"/>
<dbReference type="EMBL" id="QEIV01001639">
    <property type="protein sequence ID" value="PWZ95602.1"/>
    <property type="molecule type" value="Genomic_DNA"/>
</dbReference>
<evidence type="ECO:0000313" key="4">
    <source>
        <dbReference type="Proteomes" id="UP000246351"/>
    </source>
</evidence>
<feature type="transmembrane region" description="Helical" evidence="1">
    <location>
        <begin position="56"/>
        <end position="73"/>
    </location>
</feature>
<evidence type="ECO:0000256" key="1">
    <source>
        <dbReference type="SAM" id="Phobius"/>
    </source>
</evidence>
<accession>A0A317Z677</accession>
<organism evidence="3 4">
    <name type="scientific">Staphylococcus pseudintermedius</name>
    <dbReference type="NCBI Taxonomy" id="283734"/>
    <lineage>
        <taxon>Bacteria</taxon>
        <taxon>Bacillati</taxon>
        <taxon>Bacillota</taxon>
        <taxon>Bacilli</taxon>
        <taxon>Bacillales</taxon>
        <taxon>Staphylococcaceae</taxon>
        <taxon>Staphylococcus</taxon>
        <taxon>Staphylococcus intermedius group</taxon>
    </lineage>
</organism>
<feature type="transmembrane region" description="Helical" evidence="1">
    <location>
        <begin position="12"/>
        <end position="36"/>
    </location>
</feature>
<keyword evidence="1" id="KW-1133">Transmembrane helix</keyword>
<dbReference type="Pfam" id="PF13273">
    <property type="entry name" value="DUF4064"/>
    <property type="match status" value="1"/>
</dbReference>
<proteinExistence type="predicted"/>
<feature type="non-terminal residue" evidence="3">
    <location>
        <position position="74"/>
    </location>
</feature>
<keyword evidence="1" id="KW-0812">Transmembrane</keyword>
<comment type="caution">
    <text evidence="3">The sequence shown here is derived from an EMBL/GenBank/DDBJ whole genome shotgun (WGS) entry which is preliminary data.</text>
</comment>
<reference evidence="3 4" key="1">
    <citation type="journal article" date="2018" name="Vet. Microbiol.">
        <title>Clonal diversity and geographic distribution of methicillin-resistant Staphylococcus pseudintermedius from Australian animals: Discovery of novel sequence types.</title>
        <authorList>
            <person name="Worthing K.A."/>
            <person name="Abraham S."/>
            <person name="Coombs G.W."/>
            <person name="Pang S."/>
            <person name="Saputra S."/>
            <person name="Jordan D."/>
            <person name="Trott D.J."/>
            <person name="Norris J.M."/>
        </authorList>
    </citation>
    <scope>NUCLEOTIDE SEQUENCE [LARGE SCALE GENOMIC DNA]</scope>
    <source>
        <strain evidence="3 4">ST71 3</strain>
    </source>
</reference>
<dbReference type="Proteomes" id="UP000246351">
    <property type="component" value="Unassembled WGS sequence"/>
</dbReference>
<keyword evidence="1" id="KW-0472">Membrane</keyword>
<sequence>TQKPFKRTVEKVLTWVGIVLHIVWILLLVGFVKVIQTPEFQQEIQATGQDIAQIENLGSSTFLLALIPLVFAIV</sequence>
<evidence type="ECO:0000259" key="2">
    <source>
        <dbReference type="Pfam" id="PF13273"/>
    </source>
</evidence>
<evidence type="ECO:0000313" key="3">
    <source>
        <dbReference type="EMBL" id="PWZ95602.1"/>
    </source>
</evidence>